<gene>
    <name evidence="1" type="primary">107</name>
    <name evidence="1" type="ORF">SEA_MEGANTHEEKILLA_107</name>
</gene>
<sequence length="313" mass="35491">MFMYNDAFVNYQVSVDHEYMDVYADNYSTPFQYKMSSKIVHKLHVRTLDVEANVRMETGHQYSTAVVMSCLLAALKNIDDGHVYSLASQRLESQMGFEADDYISPKVAHVIDIQHQYCDNTIFNLEVVASVYPGGVQKPTFELIKSDLQWDITLRMSYYSGVHPGSIEVQIDPDAVHNSNAMMHAQNLLWIKAYEVMPMMGPDLSFMRYTLGMLNGGKLHNGGFAAPPQNVNFSGPLAKSSSPVYGGKDRRVDELPGIKEKVKHPMSGMPDTIERIIINLNDVHKWTREQIADWLDTLDVDLTFKVKVEDEQD</sequence>
<evidence type="ECO:0000313" key="2">
    <source>
        <dbReference type="Proteomes" id="UP000596355"/>
    </source>
</evidence>
<dbReference type="EMBL" id="MW435853">
    <property type="protein sequence ID" value="QQV92469.1"/>
    <property type="molecule type" value="Genomic_DNA"/>
</dbReference>
<name>A0A7U0GC59_9CAUD</name>
<organism evidence="1 2">
    <name type="scientific">Streptomyces phage MeganTheeKilla</name>
    <dbReference type="NCBI Taxonomy" id="2801897"/>
    <lineage>
        <taxon>Viruses</taxon>
        <taxon>Duplodnaviria</taxon>
        <taxon>Heunggongvirae</taxon>
        <taxon>Uroviricota</taxon>
        <taxon>Caudoviricetes</taxon>
        <taxon>Stanwilliamsviridae</taxon>
        <taxon>Loccivirinae</taxon>
        <taxon>Gilsonvirus</taxon>
        <taxon>Gilsonvirus gilson</taxon>
    </lineage>
</organism>
<accession>A0A7U0GC59</accession>
<protein>
    <submittedName>
        <fullName evidence="1">Uncharacterized protein</fullName>
    </submittedName>
</protein>
<proteinExistence type="predicted"/>
<evidence type="ECO:0000313" key="1">
    <source>
        <dbReference type="EMBL" id="QQV92469.1"/>
    </source>
</evidence>
<dbReference type="Proteomes" id="UP000596355">
    <property type="component" value="Segment"/>
</dbReference>
<reference evidence="1 2" key="1">
    <citation type="submission" date="2021-01" db="EMBL/GenBank/DDBJ databases">
        <authorList>
            <person name="Olabode J."/>
            <person name="Purtell M.C."/>
            <person name="Talati K."/>
            <person name="Shaffer C.D."/>
            <person name="Weston-Hafer K.A."/>
            <person name="Garlena R.A."/>
            <person name="Russell D.A."/>
            <person name="Pope W.H."/>
            <person name="Jacobs-Sera D."/>
            <person name="Hatfull G.F."/>
        </authorList>
    </citation>
    <scope>NUCLEOTIDE SEQUENCE [LARGE SCALE GENOMIC DNA]</scope>
</reference>